<dbReference type="PANTHER" id="PTHR47543:SF2">
    <property type="entry name" value="RNA POLYMERASE II TRANSCRIPTION FACTOR SIII SUBUNIT A"/>
    <property type="match status" value="1"/>
</dbReference>
<dbReference type="Gene3D" id="6.10.250.3180">
    <property type="match status" value="1"/>
</dbReference>
<dbReference type="OMA" id="DCWYDVY"/>
<dbReference type="RefSeq" id="XP_001220801.1">
    <property type="nucleotide sequence ID" value="XM_001220800.1"/>
</dbReference>
<dbReference type="VEuPathDB" id="FungiDB:CHGG_01580"/>
<gene>
    <name evidence="2" type="ORF">CHGG_01580</name>
</gene>
<feature type="compositionally biased region" description="Polar residues" evidence="1">
    <location>
        <begin position="166"/>
        <end position="175"/>
    </location>
</feature>
<dbReference type="PANTHER" id="PTHR47543">
    <property type="entry name" value="OS08G0169600 PROTEIN"/>
    <property type="match status" value="1"/>
</dbReference>
<dbReference type="GO" id="GO:0070449">
    <property type="term" value="C:elongin complex"/>
    <property type="evidence" value="ECO:0007669"/>
    <property type="project" value="InterPro"/>
</dbReference>
<dbReference type="AlphaFoldDB" id="Q2HDX4"/>
<dbReference type="InterPro" id="IPR010684">
    <property type="entry name" value="RNA_pol_II_trans_fac_SIII_A"/>
</dbReference>
<proteinExistence type="predicted"/>
<dbReference type="Pfam" id="PF06881">
    <property type="entry name" value="Elongin_A"/>
    <property type="match status" value="1"/>
</dbReference>
<feature type="region of interest" description="Disordered" evidence="1">
    <location>
        <begin position="156"/>
        <end position="175"/>
    </location>
</feature>
<dbReference type="Proteomes" id="UP000001056">
    <property type="component" value="Unassembled WGS sequence"/>
</dbReference>
<keyword evidence="3" id="KW-1185">Reference proteome</keyword>
<dbReference type="EMBL" id="CH408029">
    <property type="protein sequence ID" value="EAQ93345.1"/>
    <property type="molecule type" value="Genomic_DNA"/>
</dbReference>
<feature type="compositionally biased region" description="Acidic residues" evidence="1">
    <location>
        <begin position="295"/>
        <end position="308"/>
    </location>
</feature>
<dbReference type="STRING" id="306901.Q2HDX4"/>
<evidence type="ECO:0000256" key="1">
    <source>
        <dbReference type="SAM" id="MobiDB-lite"/>
    </source>
</evidence>
<feature type="region of interest" description="Disordered" evidence="1">
    <location>
        <begin position="190"/>
        <end position="433"/>
    </location>
</feature>
<evidence type="ECO:0008006" key="4">
    <source>
        <dbReference type="Google" id="ProtNLM"/>
    </source>
</evidence>
<evidence type="ECO:0000313" key="2">
    <source>
        <dbReference type="EMBL" id="EAQ93345.1"/>
    </source>
</evidence>
<reference evidence="3" key="1">
    <citation type="journal article" date="2015" name="Genome Announc.">
        <title>Draft genome sequence of the cellulolytic fungus Chaetomium globosum.</title>
        <authorList>
            <person name="Cuomo C.A."/>
            <person name="Untereiner W.A."/>
            <person name="Ma L.-J."/>
            <person name="Grabherr M."/>
            <person name="Birren B.W."/>
        </authorList>
    </citation>
    <scope>NUCLEOTIDE SEQUENCE [LARGE SCALE GENOMIC DNA]</scope>
    <source>
        <strain evidence="3">ATCC 6205 / CBS 148.51 / DSM 1962 / NBRC 6347 / NRRL 1970</strain>
    </source>
</reference>
<evidence type="ECO:0000313" key="3">
    <source>
        <dbReference type="Proteomes" id="UP000001056"/>
    </source>
</evidence>
<dbReference type="InParanoid" id="Q2HDX4"/>
<accession>Q2HDX4</accession>
<sequence>MAQQRTLVETPLGPRLVVEVPLGARSLAEMSLKVAIDNVKMIQSLGDIPPCYLDPILQAVKSAEQLHIIEINSYDIYDETEKHWKRIIKKDFPILANRHDYVPQNRKSWHKIYNKYKQLDNEQLAAATEKLMQGFAVHTQEKQSRASTIISAEKGGKLRKTKAKSGFNTPRSDNSFISNTRAQLRREAFRFNRPTPSGQLPVRPNQIKKPPPAMVDDHRRMACGNSIPEPPPMIRTPRQRSAPNATGSAQNRKEGESRLLQIKNGGRPNTGPAKNVLSFSDDEGPNDSLPNDADLFGDADDDDLFGDLEQEKKASSAPSPQKSRPTPQPAPTQSSKRRRIVEDIDTEQPTKRPRGFETTTTSALPPPNKAPNQPLKPRPKGLSAAPGINQAPRKMPPGSALKAAAPSAAPPRRSFSAHTGFSQPPRGHPPPES</sequence>
<organism evidence="2 3">
    <name type="scientific">Chaetomium globosum (strain ATCC 6205 / CBS 148.51 / DSM 1962 / NBRC 6347 / NRRL 1970)</name>
    <name type="common">Soil fungus</name>
    <dbReference type="NCBI Taxonomy" id="306901"/>
    <lineage>
        <taxon>Eukaryota</taxon>
        <taxon>Fungi</taxon>
        <taxon>Dikarya</taxon>
        <taxon>Ascomycota</taxon>
        <taxon>Pezizomycotina</taxon>
        <taxon>Sordariomycetes</taxon>
        <taxon>Sordariomycetidae</taxon>
        <taxon>Sordariales</taxon>
        <taxon>Chaetomiaceae</taxon>
        <taxon>Chaetomium</taxon>
    </lineage>
</organism>
<feature type="compositionally biased region" description="Low complexity" evidence="1">
    <location>
        <begin position="396"/>
        <end position="417"/>
    </location>
</feature>
<dbReference type="GO" id="GO:0006368">
    <property type="term" value="P:transcription elongation by RNA polymerase II"/>
    <property type="evidence" value="ECO:0007669"/>
    <property type="project" value="InterPro"/>
</dbReference>
<dbReference type="eggNOG" id="ENOG502SF7P">
    <property type="taxonomic scope" value="Eukaryota"/>
</dbReference>
<dbReference type="HOGENOM" id="CLU_633131_0_0_1"/>
<dbReference type="GeneID" id="4387251"/>
<protein>
    <recommendedName>
        <fullName evidence="4">Elongin-A</fullName>
    </recommendedName>
</protein>
<dbReference type="OrthoDB" id="21513at2759"/>
<name>Q2HDX4_CHAGB</name>
<feature type="compositionally biased region" description="Polar residues" evidence="1">
    <location>
        <begin position="239"/>
        <end position="250"/>
    </location>
</feature>